<evidence type="ECO:0000259" key="2">
    <source>
        <dbReference type="PROSITE" id="PS50093"/>
    </source>
</evidence>
<protein>
    <recommendedName>
        <fullName evidence="2">PKD domain-containing protein</fullName>
    </recommendedName>
</protein>
<sequence length="365" mass="39179">MNKLSYKPLLLLIALAGSSCTKDKFDNTDFLKTGTAPADQAINFNISNDNSGLVTITPNSAGATAYDIYFGDTPASTSPTHVLPGQNTSHIYKEGTYPVKVVATGITGLKSETIKQLVVTFRAPESLAITANANLHDLTVSASALYATGGFKVYFGDAANEVPVLIAEGASVTHTYASAGKYTVKVEALSGGAASTSTTKDITIYNALILPMTFEQTDVNYAWGDFGGSNTTIIPNPYPSGINTSATVGKIVKTKDQTWAGNYISMSSPLDFTSNKKFKVKVYSFRPGLRVLLQLERSGDNSFMENVEAVTSTANTWEELTFDFSSKITDNSKRLQNILFFLDNGTLGDGSQNYTILFDDIVLTN</sequence>
<evidence type="ECO:0000313" key="3">
    <source>
        <dbReference type="EMBL" id="RBL92505.1"/>
    </source>
</evidence>
<dbReference type="AlphaFoldDB" id="A0A365Y3M6"/>
<feature type="domain" description="PKD" evidence="2">
    <location>
        <begin position="155"/>
        <end position="204"/>
    </location>
</feature>
<keyword evidence="4" id="KW-1185">Reference proteome</keyword>
<dbReference type="Gene3D" id="2.60.120.260">
    <property type="entry name" value="Galactose-binding domain-like"/>
    <property type="match status" value="1"/>
</dbReference>
<dbReference type="PROSITE" id="PS50093">
    <property type="entry name" value="PKD"/>
    <property type="match status" value="1"/>
</dbReference>
<dbReference type="EMBL" id="QFFJ01000001">
    <property type="protein sequence ID" value="RBL92505.1"/>
    <property type="molecule type" value="Genomic_DNA"/>
</dbReference>
<dbReference type="InterPro" id="IPR035986">
    <property type="entry name" value="PKD_dom_sf"/>
</dbReference>
<name>A0A365Y3M6_9BACT</name>
<accession>A0A365Y3M6</accession>
<dbReference type="SMART" id="SM00089">
    <property type="entry name" value="PKD"/>
    <property type="match status" value="2"/>
</dbReference>
<dbReference type="Proteomes" id="UP000253410">
    <property type="component" value="Unassembled WGS sequence"/>
</dbReference>
<dbReference type="InterPro" id="IPR022409">
    <property type="entry name" value="PKD/Chitinase_dom"/>
</dbReference>
<dbReference type="InterPro" id="IPR000601">
    <property type="entry name" value="PKD_dom"/>
</dbReference>
<proteinExistence type="predicted"/>
<reference evidence="3 4" key="1">
    <citation type="submission" date="2018-05" db="EMBL/GenBank/DDBJ databases">
        <title>Chitinophaga sp. K3CV102501T nov., isolated from isolated from a monsoon evergreen broad-leaved forest soil.</title>
        <authorList>
            <person name="Lv Y."/>
        </authorList>
    </citation>
    <scope>NUCLEOTIDE SEQUENCE [LARGE SCALE GENOMIC DNA]</scope>
    <source>
        <strain evidence="3 4">GDMCC 1.1325</strain>
    </source>
</reference>
<evidence type="ECO:0000256" key="1">
    <source>
        <dbReference type="SAM" id="SignalP"/>
    </source>
</evidence>
<dbReference type="PROSITE" id="PS51257">
    <property type="entry name" value="PROKAR_LIPOPROTEIN"/>
    <property type="match status" value="1"/>
</dbReference>
<evidence type="ECO:0000313" key="4">
    <source>
        <dbReference type="Proteomes" id="UP000253410"/>
    </source>
</evidence>
<dbReference type="OrthoDB" id="5381604at2"/>
<dbReference type="CDD" id="cd00146">
    <property type="entry name" value="PKD"/>
    <property type="match status" value="2"/>
</dbReference>
<feature type="chain" id="PRO_5016991409" description="PKD domain-containing protein" evidence="1">
    <location>
        <begin position="22"/>
        <end position="365"/>
    </location>
</feature>
<dbReference type="Gene3D" id="2.60.40.10">
    <property type="entry name" value="Immunoglobulins"/>
    <property type="match status" value="2"/>
</dbReference>
<comment type="caution">
    <text evidence="3">The sequence shown here is derived from an EMBL/GenBank/DDBJ whole genome shotgun (WGS) entry which is preliminary data.</text>
</comment>
<dbReference type="SUPFAM" id="SSF49299">
    <property type="entry name" value="PKD domain"/>
    <property type="match status" value="2"/>
</dbReference>
<dbReference type="RefSeq" id="WP_113615106.1">
    <property type="nucleotide sequence ID" value="NZ_QFFJ01000001.1"/>
</dbReference>
<dbReference type="Pfam" id="PF00801">
    <property type="entry name" value="PKD"/>
    <property type="match status" value="1"/>
</dbReference>
<keyword evidence="1" id="KW-0732">Signal</keyword>
<gene>
    <name evidence="3" type="ORF">DF182_07950</name>
</gene>
<organism evidence="3 4">
    <name type="scientific">Chitinophaga flava</name>
    <dbReference type="NCBI Taxonomy" id="2259036"/>
    <lineage>
        <taxon>Bacteria</taxon>
        <taxon>Pseudomonadati</taxon>
        <taxon>Bacteroidota</taxon>
        <taxon>Chitinophagia</taxon>
        <taxon>Chitinophagales</taxon>
        <taxon>Chitinophagaceae</taxon>
        <taxon>Chitinophaga</taxon>
    </lineage>
</organism>
<feature type="signal peptide" evidence="1">
    <location>
        <begin position="1"/>
        <end position="21"/>
    </location>
</feature>
<dbReference type="InterPro" id="IPR013783">
    <property type="entry name" value="Ig-like_fold"/>
</dbReference>